<name>A0AC61S431_9BACT</name>
<evidence type="ECO:0000313" key="2">
    <source>
        <dbReference type="Proteomes" id="UP000305401"/>
    </source>
</evidence>
<comment type="caution">
    <text evidence="1">The sequence shown here is derived from an EMBL/GenBank/DDBJ whole genome shotgun (WGS) entry which is preliminary data.</text>
</comment>
<gene>
    <name evidence="1" type="ORF">E5990_08235</name>
</gene>
<sequence>LIFSSKNKPRSKGDVIRYAGDILDYMVIASLLVENHGYFKMKPGEFDTINNFTTDKSWFDGYDNLYGRNFTTQEISTQEIKWYRYVSSSLDANKFKSNLADIIRPGDVVDVIFGDRISWLINNSDRTTKDIGNVGEALIFAHEKMRLKLGGMEDLANKIKIVDTPAYHPGYDIESYEGNDAESPDDADLLRLIEVKTTISKQRIELYSFHMSTHEWIVAKSHRQRYCVYRLMISESSKTLFILRDPVGLDREDIISTIPRDGMDVSFPAEKFRPTNLLEWKN</sequence>
<dbReference type="Proteomes" id="UP000305401">
    <property type="component" value="Unassembled WGS sequence"/>
</dbReference>
<protein>
    <submittedName>
        <fullName evidence="1">DUF3883 domain-containing protein</fullName>
    </submittedName>
</protein>
<keyword evidence="2" id="KW-1185">Reference proteome</keyword>
<proteinExistence type="predicted"/>
<feature type="non-terminal residue" evidence="1">
    <location>
        <position position="1"/>
    </location>
</feature>
<reference evidence="1" key="1">
    <citation type="submission" date="2019-04" db="EMBL/GenBank/DDBJ databases">
        <title>Microbes associate with the intestines of laboratory mice.</title>
        <authorList>
            <person name="Navarre W."/>
            <person name="Wong E."/>
            <person name="Huang K.C."/>
            <person name="Tropini C."/>
            <person name="Ng K."/>
            <person name="Yu B."/>
        </authorList>
    </citation>
    <scope>NUCLEOTIDE SEQUENCE</scope>
    <source>
        <strain evidence="1">NM86_A22</strain>
    </source>
</reference>
<dbReference type="EMBL" id="SSTG01000109">
    <property type="protein sequence ID" value="THG46431.1"/>
    <property type="molecule type" value="Genomic_DNA"/>
</dbReference>
<organism evidence="1 2">
    <name type="scientific">Muribaculum caecicola</name>
    <dbReference type="NCBI Taxonomy" id="3038144"/>
    <lineage>
        <taxon>Bacteria</taxon>
        <taxon>Pseudomonadati</taxon>
        <taxon>Bacteroidota</taxon>
        <taxon>Bacteroidia</taxon>
        <taxon>Bacteroidales</taxon>
        <taxon>Muribaculaceae</taxon>
        <taxon>Muribaculum</taxon>
    </lineage>
</organism>
<evidence type="ECO:0000313" key="1">
    <source>
        <dbReference type="EMBL" id="THG46431.1"/>
    </source>
</evidence>
<accession>A0AC61S431</accession>